<dbReference type="GO" id="GO:0016567">
    <property type="term" value="P:protein ubiquitination"/>
    <property type="evidence" value="ECO:0007669"/>
    <property type="project" value="InterPro"/>
</dbReference>
<evidence type="ECO:0000256" key="4">
    <source>
        <dbReference type="ARBA" id="ARBA00022723"/>
    </source>
</evidence>
<evidence type="ECO:0000256" key="2">
    <source>
        <dbReference type="ARBA" id="ARBA00012251"/>
    </source>
</evidence>
<reference evidence="13 14" key="1">
    <citation type="submission" date="2018-02" db="EMBL/GenBank/DDBJ databases">
        <title>Genome sequence of the basidiomycete white-rot fungus Phlebia centrifuga.</title>
        <authorList>
            <person name="Granchi Z."/>
            <person name="Peng M."/>
            <person name="de Vries R.P."/>
            <person name="Hilden K."/>
            <person name="Makela M.R."/>
            <person name="Grigoriev I."/>
            <person name="Riley R."/>
        </authorList>
    </citation>
    <scope>NUCLEOTIDE SEQUENCE [LARGE SCALE GENOMIC DNA]</scope>
    <source>
        <strain evidence="13 14">FBCC195</strain>
    </source>
</reference>
<dbReference type="GO" id="GO:0008270">
    <property type="term" value="F:zinc ion binding"/>
    <property type="evidence" value="ECO:0007669"/>
    <property type="project" value="UniProtKB-KW"/>
</dbReference>
<evidence type="ECO:0000256" key="9">
    <source>
        <dbReference type="PROSITE-ProRule" id="PRU00175"/>
    </source>
</evidence>
<evidence type="ECO:0000259" key="11">
    <source>
        <dbReference type="PROSITE" id="PS50089"/>
    </source>
</evidence>
<dbReference type="EC" id="2.3.2.31" evidence="2"/>
<dbReference type="CDD" id="cd20346">
    <property type="entry name" value="BRcat_RBR_ANKIB1"/>
    <property type="match status" value="1"/>
</dbReference>
<proteinExistence type="predicted"/>
<gene>
    <name evidence="13" type="ORF">PHLCEN_2v3669</name>
</gene>
<keyword evidence="3" id="KW-0808">Transferase</keyword>
<dbReference type="Pfam" id="PF21235">
    <property type="entry name" value="UBA_ARI1"/>
    <property type="match status" value="1"/>
</dbReference>
<sequence length="563" mass="64844">MSSDYENSDNEYYDDEDDMMLEDEDGSASEMDVDAFDIDYRTSGKDKLKLYEVEYDPLSQRDVEKMMQQDVENISGIFGVDSNIAALLLRHLDWNKEKLIEKYMDNPTAVNTAAGISRPERSAEPPRSSSRSQPSQSLLNLGPRRSSRRPTAEPPKSGKTKIIERISPPVEEPQAFVCPICFDETQTETYSLHCEHRFCTSCWNTYITSKIRTEAEHWVTCMAEDCSLVAPDSFIRKALQEDNSTWNRFQELLVRHFVACNPSLKYCPYPSCTYTVSCPSASSRSSLTTIVPIVTCGASSSHKFCFGCHVDDDHRPVVCGVAKMWLQKCQDDSETANWIKSNTKECSKCQSTIEKNGGCNHMTCKKCKYEFCWVCMGPWSEHGTAWYSCNRYDEKASVDARDAQSKSRASLERYLHYYNRWANHEQSAKLSMELYAKTEKKMDEMQMTSELTWIEVQFMKKAVDEVFKCRMTLKWTYAMAYYLDSGNQKELFEDNQRDLERAVEELSELIESPLEPESIPSLRQKVTDKTVYVQKRNEIVLEDTAKGLLEGRWKWNCSIEGFD</sequence>
<dbReference type="Pfam" id="PF01485">
    <property type="entry name" value="IBR"/>
    <property type="match status" value="1"/>
</dbReference>
<dbReference type="Pfam" id="PF19422">
    <property type="entry name" value="Ariadne"/>
    <property type="match status" value="1"/>
</dbReference>
<dbReference type="Pfam" id="PF13923">
    <property type="entry name" value="zf-C3HC4_2"/>
    <property type="match status" value="1"/>
</dbReference>
<feature type="domain" description="RING-type" evidence="11">
    <location>
        <begin position="178"/>
        <end position="221"/>
    </location>
</feature>
<evidence type="ECO:0000256" key="5">
    <source>
        <dbReference type="ARBA" id="ARBA00022737"/>
    </source>
</evidence>
<accession>A0A2R6QEI0</accession>
<dbReference type="Pfam" id="PF22191">
    <property type="entry name" value="IBR_1"/>
    <property type="match status" value="1"/>
</dbReference>
<dbReference type="GO" id="GO:0061630">
    <property type="term" value="F:ubiquitin protein ligase activity"/>
    <property type="evidence" value="ECO:0007669"/>
    <property type="project" value="UniProtKB-EC"/>
</dbReference>
<dbReference type="EMBL" id="MLYV02000361">
    <property type="protein sequence ID" value="PSS06539.1"/>
    <property type="molecule type" value="Genomic_DNA"/>
</dbReference>
<dbReference type="FunFam" id="3.30.40.10:FF:000019">
    <property type="entry name" value="RBR-type E3 ubiquitin transferase"/>
    <property type="match status" value="1"/>
</dbReference>
<keyword evidence="5" id="KW-0677">Repeat</keyword>
<evidence type="ECO:0000313" key="14">
    <source>
        <dbReference type="Proteomes" id="UP000186601"/>
    </source>
</evidence>
<feature type="region of interest" description="Disordered" evidence="10">
    <location>
        <begin position="111"/>
        <end position="165"/>
    </location>
</feature>
<comment type="catalytic activity">
    <reaction evidence="1">
        <text>[E2 ubiquitin-conjugating enzyme]-S-ubiquitinyl-L-cysteine + [acceptor protein]-L-lysine = [E2 ubiquitin-conjugating enzyme]-L-cysteine + [acceptor protein]-N(6)-ubiquitinyl-L-lysine.</text>
        <dbReference type="EC" id="2.3.2.31"/>
    </reaction>
</comment>
<dbReference type="InterPro" id="IPR045840">
    <property type="entry name" value="Ariadne"/>
</dbReference>
<dbReference type="STRING" id="98765.A0A2R6QEI0"/>
<evidence type="ECO:0000256" key="1">
    <source>
        <dbReference type="ARBA" id="ARBA00001798"/>
    </source>
</evidence>
<dbReference type="InterPro" id="IPR001841">
    <property type="entry name" value="Znf_RING"/>
</dbReference>
<dbReference type="Gene3D" id="3.30.40.10">
    <property type="entry name" value="Zinc/RING finger domain, C3HC4 (zinc finger)"/>
    <property type="match status" value="1"/>
</dbReference>
<dbReference type="OrthoDB" id="10009520at2759"/>
<comment type="caution">
    <text evidence="13">The sequence shown here is derived from an EMBL/GenBank/DDBJ whole genome shotgun (WGS) entry which is preliminary data.</text>
</comment>
<evidence type="ECO:0000259" key="12">
    <source>
        <dbReference type="PROSITE" id="PS51873"/>
    </source>
</evidence>
<organism evidence="13 14">
    <name type="scientific">Hermanssonia centrifuga</name>
    <dbReference type="NCBI Taxonomy" id="98765"/>
    <lineage>
        <taxon>Eukaryota</taxon>
        <taxon>Fungi</taxon>
        <taxon>Dikarya</taxon>
        <taxon>Basidiomycota</taxon>
        <taxon>Agaricomycotina</taxon>
        <taxon>Agaricomycetes</taxon>
        <taxon>Polyporales</taxon>
        <taxon>Meruliaceae</taxon>
        <taxon>Hermanssonia</taxon>
    </lineage>
</organism>
<evidence type="ECO:0000256" key="8">
    <source>
        <dbReference type="ARBA" id="ARBA00022833"/>
    </source>
</evidence>
<evidence type="ECO:0000256" key="10">
    <source>
        <dbReference type="SAM" id="MobiDB-lite"/>
    </source>
</evidence>
<keyword evidence="7" id="KW-0833">Ubl conjugation pathway</keyword>
<evidence type="ECO:0000256" key="7">
    <source>
        <dbReference type="ARBA" id="ARBA00022786"/>
    </source>
</evidence>
<keyword evidence="4" id="KW-0479">Metal-binding</keyword>
<evidence type="ECO:0000313" key="13">
    <source>
        <dbReference type="EMBL" id="PSS06539.1"/>
    </source>
</evidence>
<dbReference type="PROSITE" id="PS51873">
    <property type="entry name" value="TRIAD"/>
    <property type="match status" value="1"/>
</dbReference>
<dbReference type="InterPro" id="IPR002867">
    <property type="entry name" value="IBR_dom"/>
</dbReference>
<dbReference type="InterPro" id="IPR031127">
    <property type="entry name" value="E3_UB_ligase_RBR"/>
</dbReference>
<dbReference type="Gene3D" id="1.20.120.1750">
    <property type="match status" value="1"/>
</dbReference>
<dbReference type="InterPro" id="IPR048962">
    <property type="entry name" value="ARIH1-like_UBL"/>
</dbReference>
<feature type="region of interest" description="Disordered" evidence="10">
    <location>
        <begin position="1"/>
        <end position="33"/>
    </location>
</feature>
<dbReference type="SUPFAM" id="SSF57850">
    <property type="entry name" value="RING/U-box"/>
    <property type="match status" value="2"/>
</dbReference>
<dbReference type="CDD" id="cd20356">
    <property type="entry name" value="Rcat_RBR_HHARI-like"/>
    <property type="match status" value="1"/>
</dbReference>
<protein>
    <recommendedName>
        <fullName evidence="2">RBR-type E3 ubiquitin transferase</fullName>
        <ecNumber evidence="2">2.3.2.31</ecNumber>
    </recommendedName>
</protein>
<dbReference type="FunFam" id="1.20.120.1750:FF:000007">
    <property type="entry name" value="RBR-type E3 ubiquitin transferase"/>
    <property type="match status" value="1"/>
</dbReference>
<dbReference type="CDD" id="cd16625">
    <property type="entry name" value="RING-HC_RBR_HEL2-like"/>
    <property type="match status" value="1"/>
</dbReference>
<keyword evidence="14" id="KW-1185">Reference proteome</keyword>
<dbReference type="SMART" id="SM00647">
    <property type="entry name" value="IBR"/>
    <property type="match status" value="2"/>
</dbReference>
<dbReference type="Proteomes" id="UP000186601">
    <property type="component" value="Unassembled WGS sequence"/>
</dbReference>
<keyword evidence="8" id="KW-0862">Zinc</keyword>
<evidence type="ECO:0000256" key="6">
    <source>
        <dbReference type="ARBA" id="ARBA00022771"/>
    </source>
</evidence>
<dbReference type="AlphaFoldDB" id="A0A2R6QEI0"/>
<dbReference type="InterPro" id="IPR013083">
    <property type="entry name" value="Znf_RING/FYVE/PHD"/>
</dbReference>
<feature type="domain" description="RING-type" evidence="12">
    <location>
        <begin position="174"/>
        <end position="393"/>
    </location>
</feature>
<dbReference type="PROSITE" id="PS50089">
    <property type="entry name" value="ZF_RING_2"/>
    <property type="match status" value="1"/>
</dbReference>
<name>A0A2R6QEI0_9APHY</name>
<dbReference type="PANTHER" id="PTHR11685">
    <property type="entry name" value="RBR FAMILY RING FINGER AND IBR DOMAIN-CONTAINING"/>
    <property type="match status" value="1"/>
</dbReference>
<dbReference type="InterPro" id="IPR044066">
    <property type="entry name" value="TRIAD_supradom"/>
</dbReference>
<feature type="compositionally biased region" description="Low complexity" evidence="10">
    <location>
        <begin position="125"/>
        <end position="137"/>
    </location>
</feature>
<evidence type="ECO:0000256" key="3">
    <source>
        <dbReference type="ARBA" id="ARBA00022679"/>
    </source>
</evidence>
<keyword evidence="6 9" id="KW-0863">Zinc-finger</keyword>